<name>A0A6J5LUW8_9CAUD</name>
<organism evidence="1">
    <name type="scientific">uncultured Caudovirales phage</name>
    <dbReference type="NCBI Taxonomy" id="2100421"/>
    <lineage>
        <taxon>Viruses</taxon>
        <taxon>Duplodnaviria</taxon>
        <taxon>Heunggongvirae</taxon>
        <taxon>Uroviricota</taxon>
        <taxon>Caudoviricetes</taxon>
        <taxon>Peduoviridae</taxon>
        <taxon>Maltschvirus</taxon>
        <taxon>Maltschvirus maltsch</taxon>
    </lineage>
</organism>
<proteinExistence type="predicted"/>
<protein>
    <recommendedName>
        <fullName evidence="2">Major capsid protein Gp5</fullName>
    </recommendedName>
</protein>
<dbReference type="EMBL" id="LR796329">
    <property type="protein sequence ID" value="CAB4137582.1"/>
    <property type="molecule type" value="Genomic_DNA"/>
</dbReference>
<gene>
    <name evidence="1" type="ORF">UFOVP316_54</name>
</gene>
<sequence>MAFNVSALADYTEQNEALLVTSSVLGAKTASLIKSAGNVMVGVKSSETINIMDTDAVFQSGASCGFNASGTTTFTQRTVTVGKIKVNEAMCPKDLEAKYLQKALPTGSMYDSIPFEQEFADKKAKRIASQLEIALWQGDTASANVNLNKFDGLNKLIGAAAGVVNANVAGFISGAPINVATGITAANVVSIFDGVYRAIPASIVSEDDVTIFCGMDTFRTYTIALKNANLFHYQINEKADNEFILPGTTIKVVAVQGLNGTSRIYAMRLSNLFLGTDLLNEEEKFEIFYAKEADQVRFVSEFKMGVNIAFPDEVTAFVLA</sequence>
<evidence type="ECO:0008006" key="2">
    <source>
        <dbReference type="Google" id="ProtNLM"/>
    </source>
</evidence>
<evidence type="ECO:0000313" key="1">
    <source>
        <dbReference type="EMBL" id="CAB4137582.1"/>
    </source>
</evidence>
<reference evidence="1" key="1">
    <citation type="submission" date="2020-04" db="EMBL/GenBank/DDBJ databases">
        <authorList>
            <person name="Chiriac C."/>
            <person name="Salcher M."/>
            <person name="Ghai R."/>
            <person name="Kavagutti S V."/>
        </authorList>
    </citation>
    <scope>NUCLEOTIDE SEQUENCE</scope>
</reference>
<accession>A0A6J5LUW8</accession>